<keyword evidence="2" id="KW-0812">Transmembrane</keyword>
<reference evidence="3" key="1">
    <citation type="submission" date="2020-02" db="EMBL/GenBank/DDBJ databases">
        <authorList>
            <person name="Meier V. D."/>
        </authorList>
    </citation>
    <scope>NUCLEOTIDE SEQUENCE</scope>
    <source>
        <strain evidence="3">AVDCRST_MAG80</strain>
    </source>
</reference>
<evidence type="ECO:0000256" key="1">
    <source>
        <dbReference type="SAM" id="MobiDB-lite"/>
    </source>
</evidence>
<feature type="transmembrane region" description="Helical" evidence="2">
    <location>
        <begin position="30"/>
        <end position="50"/>
    </location>
</feature>
<keyword evidence="2" id="KW-0472">Membrane</keyword>
<protein>
    <submittedName>
        <fullName evidence="3">Uncharacterized protein</fullName>
    </submittedName>
</protein>
<organism evidence="3">
    <name type="scientific">uncultured Rubrobacteraceae bacterium</name>
    <dbReference type="NCBI Taxonomy" id="349277"/>
    <lineage>
        <taxon>Bacteria</taxon>
        <taxon>Bacillati</taxon>
        <taxon>Actinomycetota</taxon>
        <taxon>Rubrobacteria</taxon>
        <taxon>Rubrobacterales</taxon>
        <taxon>Rubrobacteraceae</taxon>
        <taxon>environmental samples</taxon>
    </lineage>
</organism>
<dbReference type="EMBL" id="CADCVC010000100">
    <property type="protein sequence ID" value="CAA9439159.1"/>
    <property type="molecule type" value="Genomic_DNA"/>
</dbReference>
<sequence length="172" mass="19327">MTKVHLTLVLAVEAVVISLLWFLASGSLALLFVPLLPLTLVVALLLHYVMGNPGYWARRLSPEAIVGHRTLEREIETPEELSRRIVERADEIHRTLLESPSEVQVEMCALGYRTCVNDMITLTHLINEESKSVGPVKRLRLRSARRRATDSLSVAREAMPPGALRATRQEQQ</sequence>
<keyword evidence="2" id="KW-1133">Transmembrane helix</keyword>
<name>A0A6J4QJE2_9ACTN</name>
<accession>A0A6J4QJE2</accession>
<evidence type="ECO:0000256" key="2">
    <source>
        <dbReference type="SAM" id="Phobius"/>
    </source>
</evidence>
<dbReference type="AlphaFoldDB" id="A0A6J4QJE2"/>
<proteinExistence type="predicted"/>
<gene>
    <name evidence="3" type="ORF">AVDCRST_MAG80-1151</name>
</gene>
<evidence type="ECO:0000313" key="3">
    <source>
        <dbReference type="EMBL" id="CAA9439159.1"/>
    </source>
</evidence>
<feature type="region of interest" description="Disordered" evidence="1">
    <location>
        <begin position="149"/>
        <end position="172"/>
    </location>
</feature>
<feature type="transmembrane region" description="Helical" evidence="2">
    <location>
        <begin position="7"/>
        <end position="24"/>
    </location>
</feature>